<dbReference type="GO" id="GO:0000049">
    <property type="term" value="F:tRNA binding"/>
    <property type="evidence" value="ECO:0007669"/>
    <property type="project" value="UniProtKB-UniRule"/>
</dbReference>
<evidence type="ECO:0000256" key="2">
    <source>
        <dbReference type="ARBA" id="ARBA00022694"/>
    </source>
</evidence>
<dbReference type="Proteomes" id="UP000245720">
    <property type="component" value="Unassembled WGS sequence"/>
</dbReference>
<protein>
    <recommendedName>
        <fullName evidence="7 8">Ribonuclease P protein component</fullName>
        <shortName evidence="7">RNase P protein</shortName>
        <shortName evidence="7">RNaseP protein</shortName>
        <ecNumber evidence="7 8">3.1.26.5</ecNumber>
    </recommendedName>
    <alternativeName>
        <fullName evidence="7">Protein C5</fullName>
    </alternativeName>
</protein>
<dbReference type="InterPro" id="IPR014721">
    <property type="entry name" value="Ribsml_uS5_D2-typ_fold_subgr"/>
</dbReference>
<keyword evidence="5 7" id="KW-0378">Hydrolase</keyword>
<dbReference type="Pfam" id="PF00825">
    <property type="entry name" value="Ribonuclease_P"/>
    <property type="match status" value="1"/>
</dbReference>
<comment type="catalytic activity">
    <reaction evidence="7">
        <text>Endonucleolytic cleavage of RNA, removing 5'-extranucleotides from tRNA precursor.</text>
        <dbReference type="EC" id="3.1.26.5"/>
    </reaction>
</comment>
<dbReference type="InterPro" id="IPR020539">
    <property type="entry name" value="RNase_P_CS"/>
</dbReference>
<evidence type="ECO:0000313" key="9">
    <source>
        <dbReference type="EMBL" id="PWJ11065.1"/>
    </source>
</evidence>
<dbReference type="HAMAP" id="MF_00227">
    <property type="entry name" value="RNase_P"/>
    <property type="match status" value="1"/>
</dbReference>
<evidence type="ECO:0000256" key="4">
    <source>
        <dbReference type="ARBA" id="ARBA00022759"/>
    </source>
</evidence>
<gene>
    <name evidence="7" type="primary">rnpA</name>
    <name evidence="9" type="ORF">IE37_02714</name>
</gene>
<reference evidence="9 10" key="1">
    <citation type="submission" date="2018-05" db="EMBL/GenBank/DDBJ databases">
        <title>The Hungate 1000. A catalogue of reference genomes from the rumen microbiome.</title>
        <authorList>
            <person name="Kelly W."/>
        </authorList>
    </citation>
    <scope>NUCLEOTIDE SEQUENCE [LARGE SCALE GENOMIC DNA]</scope>
    <source>
        <strain evidence="9 10">SAb67</strain>
    </source>
</reference>
<dbReference type="InterPro" id="IPR020568">
    <property type="entry name" value="Ribosomal_Su5_D2-typ_SF"/>
</dbReference>
<dbReference type="AlphaFoldDB" id="A0A315YIL3"/>
<dbReference type="STRING" id="1265.SAMN02910280_0246"/>
<keyword evidence="2 7" id="KW-0819">tRNA processing</keyword>
<accession>A0A315YIL3</accession>
<organism evidence="9 10">
    <name type="scientific">Ruminococcus flavefaciens</name>
    <dbReference type="NCBI Taxonomy" id="1265"/>
    <lineage>
        <taxon>Bacteria</taxon>
        <taxon>Bacillati</taxon>
        <taxon>Bacillota</taxon>
        <taxon>Clostridia</taxon>
        <taxon>Eubacteriales</taxon>
        <taxon>Oscillospiraceae</taxon>
        <taxon>Ruminococcus</taxon>
    </lineage>
</organism>
<keyword evidence="4 7" id="KW-0255">Endonuclease</keyword>
<sequence>MLYTEILNDNKDFLALYKKGRYAASKYSVIYVRPNGRPFNRLGITAGKKVGNAVCRNRAKRLIRLAYRSFEVKLPVGMDIVIVARNAICGIKSQEYCGYMEKYGVSDINRMFRSFDSNKKRI</sequence>
<dbReference type="EMBL" id="QGDI01000011">
    <property type="protein sequence ID" value="PWJ11065.1"/>
    <property type="molecule type" value="Genomic_DNA"/>
</dbReference>
<comment type="similarity">
    <text evidence="7">Belongs to the RnpA family.</text>
</comment>
<comment type="caution">
    <text evidence="9">The sequence shown here is derived from an EMBL/GenBank/DDBJ whole genome shotgun (WGS) entry which is preliminary data.</text>
</comment>
<evidence type="ECO:0000256" key="6">
    <source>
        <dbReference type="ARBA" id="ARBA00022884"/>
    </source>
</evidence>
<dbReference type="InterPro" id="IPR000100">
    <property type="entry name" value="RNase_P"/>
</dbReference>
<comment type="function">
    <text evidence="1 7">RNaseP catalyzes the removal of the 5'-leader sequence from pre-tRNA to produce the mature 5'-terminus. It can also cleave other RNA substrates such as 4.5S RNA. The protein component plays an auxiliary but essential role in vivo by binding to the 5'-leader sequence and broadening the substrate specificity of the ribozyme.</text>
</comment>
<dbReference type="GO" id="GO:0042781">
    <property type="term" value="F:3'-tRNA processing endoribonuclease activity"/>
    <property type="evidence" value="ECO:0007669"/>
    <property type="project" value="TreeGrafter"/>
</dbReference>
<dbReference type="GO" id="GO:0004526">
    <property type="term" value="F:ribonuclease P activity"/>
    <property type="evidence" value="ECO:0007669"/>
    <property type="project" value="UniProtKB-UniRule"/>
</dbReference>
<dbReference type="EC" id="3.1.26.5" evidence="7 8"/>
<dbReference type="NCBIfam" id="TIGR00188">
    <property type="entry name" value="rnpA"/>
    <property type="match status" value="1"/>
</dbReference>
<evidence type="ECO:0000256" key="5">
    <source>
        <dbReference type="ARBA" id="ARBA00022801"/>
    </source>
</evidence>
<evidence type="ECO:0000256" key="8">
    <source>
        <dbReference type="NCBIfam" id="TIGR00188"/>
    </source>
</evidence>
<evidence type="ECO:0000256" key="1">
    <source>
        <dbReference type="ARBA" id="ARBA00002663"/>
    </source>
</evidence>
<evidence type="ECO:0000256" key="3">
    <source>
        <dbReference type="ARBA" id="ARBA00022722"/>
    </source>
</evidence>
<dbReference type="OrthoDB" id="9810867at2"/>
<keyword evidence="3 7" id="KW-0540">Nuclease</keyword>
<dbReference type="PROSITE" id="PS00648">
    <property type="entry name" value="RIBONUCLEASE_P"/>
    <property type="match status" value="1"/>
</dbReference>
<comment type="subunit">
    <text evidence="7">Consists of a catalytic RNA component (M1 or rnpB) and a protein subunit.</text>
</comment>
<dbReference type="PANTHER" id="PTHR33992">
    <property type="entry name" value="RIBONUCLEASE P PROTEIN COMPONENT"/>
    <property type="match status" value="1"/>
</dbReference>
<dbReference type="GO" id="GO:0030677">
    <property type="term" value="C:ribonuclease P complex"/>
    <property type="evidence" value="ECO:0007669"/>
    <property type="project" value="TreeGrafter"/>
</dbReference>
<dbReference type="Gene3D" id="3.30.230.10">
    <property type="match status" value="1"/>
</dbReference>
<dbReference type="GO" id="GO:0001682">
    <property type="term" value="P:tRNA 5'-leader removal"/>
    <property type="evidence" value="ECO:0007669"/>
    <property type="project" value="UniProtKB-UniRule"/>
</dbReference>
<dbReference type="SUPFAM" id="SSF54211">
    <property type="entry name" value="Ribosomal protein S5 domain 2-like"/>
    <property type="match status" value="1"/>
</dbReference>
<keyword evidence="6 7" id="KW-0694">RNA-binding</keyword>
<name>A0A315YIL3_RUMFL</name>
<evidence type="ECO:0000313" key="10">
    <source>
        <dbReference type="Proteomes" id="UP000245720"/>
    </source>
</evidence>
<evidence type="ECO:0000256" key="7">
    <source>
        <dbReference type="HAMAP-Rule" id="MF_00227"/>
    </source>
</evidence>
<dbReference type="RefSeq" id="WP_109727433.1">
    <property type="nucleotide sequence ID" value="NZ_QGDI01000011.1"/>
</dbReference>
<dbReference type="PANTHER" id="PTHR33992:SF1">
    <property type="entry name" value="RIBONUCLEASE P PROTEIN COMPONENT"/>
    <property type="match status" value="1"/>
</dbReference>
<proteinExistence type="inferred from homology"/>